<dbReference type="EMBL" id="BARS01047573">
    <property type="protein sequence ID" value="GAG28538.1"/>
    <property type="molecule type" value="Genomic_DNA"/>
</dbReference>
<organism evidence="1">
    <name type="scientific">marine sediment metagenome</name>
    <dbReference type="NCBI Taxonomy" id="412755"/>
    <lineage>
        <taxon>unclassified sequences</taxon>
        <taxon>metagenomes</taxon>
        <taxon>ecological metagenomes</taxon>
    </lineage>
</organism>
<accession>X0WVT7</accession>
<evidence type="ECO:0000313" key="1">
    <source>
        <dbReference type="EMBL" id="GAG28538.1"/>
    </source>
</evidence>
<gene>
    <name evidence="1" type="ORF">S01H1_71440</name>
</gene>
<proteinExistence type="predicted"/>
<dbReference type="AlphaFoldDB" id="X0WVT7"/>
<feature type="non-terminal residue" evidence="1">
    <location>
        <position position="1"/>
    </location>
</feature>
<comment type="caution">
    <text evidence="1">The sequence shown here is derived from an EMBL/GenBank/DDBJ whole genome shotgun (WGS) entry which is preliminary data.</text>
</comment>
<protein>
    <submittedName>
        <fullName evidence="1">Uncharacterized protein</fullName>
    </submittedName>
</protein>
<reference evidence="1" key="1">
    <citation type="journal article" date="2014" name="Front. Microbiol.">
        <title>High frequency of phylogenetically diverse reductive dehalogenase-homologous genes in deep subseafloor sedimentary metagenomes.</title>
        <authorList>
            <person name="Kawai M."/>
            <person name="Futagami T."/>
            <person name="Toyoda A."/>
            <person name="Takaki Y."/>
            <person name="Nishi S."/>
            <person name="Hori S."/>
            <person name="Arai W."/>
            <person name="Tsubouchi T."/>
            <person name="Morono Y."/>
            <person name="Uchiyama I."/>
            <person name="Ito T."/>
            <person name="Fujiyama A."/>
            <person name="Inagaki F."/>
            <person name="Takami H."/>
        </authorList>
    </citation>
    <scope>NUCLEOTIDE SEQUENCE</scope>
    <source>
        <strain evidence="1">Expedition CK06-06</strain>
    </source>
</reference>
<sequence length="244" mass="25213">CHWVYLHSDDEDVYVMYGTTSAKLAEALLAQPPSDVPIEISDFSVLLGCIITKKTITDPAFTAIQMVTDVFFTGTAAADHGELSGLDGDDHPQYVLITDLEDTPTENEADKTATSEWSFDHDAASAGVHGAGANTILYSDHTADPDAHGDAVITADTNSATADDKNFSIVGGEGISTSGATTVVTITCEDASTTNKGVVLLDDTAGGTDTEVAKPPTSNAFFDHGANTTTAHGAVSAATASKIV</sequence>
<name>X0WVT7_9ZZZZ</name>
<feature type="non-terminal residue" evidence="1">
    <location>
        <position position="244"/>
    </location>
</feature>